<dbReference type="KEGG" id="tmb:Thimo_3768"/>
<dbReference type="SUPFAM" id="SSF53098">
    <property type="entry name" value="Ribonuclease H-like"/>
    <property type="match status" value="1"/>
</dbReference>
<evidence type="ECO:0000313" key="5">
    <source>
        <dbReference type="EMBL" id="AGA92420.1"/>
    </source>
</evidence>
<dbReference type="AlphaFoldDB" id="L0H419"/>
<dbReference type="PANTHER" id="PTHR30231:SF4">
    <property type="entry name" value="PROTEIN NEN2"/>
    <property type="match status" value="1"/>
</dbReference>
<gene>
    <name evidence="5" type="ORF">Thimo_3768</name>
</gene>
<dbReference type="Pfam" id="PF00929">
    <property type="entry name" value="RNase_T"/>
    <property type="match status" value="1"/>
</dbReference>
<dbReference type="GO" id="GO:0006259">
    <property type="term" value="P:DNA metabolic process"/>
    <property type="evidence" value="ECO:0007669"/>
    <property type="project" value="UniProtKB-ARBA"/>
</dbReference>
<keyword evidence="1" id="KW-0540">Nuclease</keyword>
<keyword evidence="3 5" id="KW-0269">Exonuclease</keyword>
<evidence type="ECO:0000259" key="4">
    <source>
        <dbReference type="SMART" id="SM00479"/>
    </source>
</evidence>
<dbReference type="HOGENOM" id="CLU_047806_13_1_6"/>
<organism evidence="5 6">
    <name type="scientific">Thioflavicoccus mobilis 8321</name>
    <dbReference type="NCBI Taxonomy" id="765912"/>
    <lineage>
        <taxon>Bacteria</taxon>
        <taxon>Pseudomonadati</taxon>
        <taxon>Pseudomonadota</taxon>
        <taxon>Gammaproteobacteria</taxon>
        <taxon>Chromatiales</taxon>
        <taxon>Chromatiaceae</taxon>
        <taxon>Thioflavicoccus</taxon>
    </lineage>
</organism>
<dbReference type="PANTHER" id="PTHR30231">
    <property type="entry name" value="DNA POLYMERASE III SUBUNIT EPSILON"/>
    <property type="match status" value="1"/>
</dbReference>
<evidence type="ECO:0000256" key="1">
    <source>
        <dbReference type="ARBA" id="ARBA00022722"/>
    </source>
</evidence>
<dbReference type="Gene3D" id="3.30.420.10">
    <property type="entry name" value="Ribonuclease H-like superfamily/Ribonuclease H"/>
    <property type="match status" value="1"/>
</dbReference>
<dbReference type="Proteomes" id="UP000010816">
    <property type="component" value="Plasmid pTHIMO01"/>
</dbReference>
<keyword evidence="2" id="KW-0378">Hydrolase</keyword>
<dbReference type="SMART" id="SM00479">
    <property type="entry name" value="EXOIII"/>
    <property type="match status" value="1"/>
</dbReference>
<name>L0H419_9GAMM</name>
<keyword evidence="6" id="KW-1185">Reference proteome</keyword>
<reference evidence="5 6" key="1">
    <citation type="submission" date="2011-09" db="EMBL/GenBank/DDBJ databases">
        <title>Complete sequence of plasmid of Thioflavicoccus mobilis 8321.</title>
        <authorList>
            <consortium name="US DOE Joint Genome Institute"/>
            <person name="Lucas S."/>
            <person name="Han J."/>
            <person name="Lapidus A."/>
            <person name="Cheng J.-F."/>
            <person name="Goodwin L."/>
            <person name="Pitluck S."/>
            <person name="Peters L."/>
            <person name="Ovchinnikova G."/>
            <person name="Lu M."/>
            <person name="Detter J.C."/>
            <person name="Han C."/>
            <person name="Tapia R."/>
            <person name="Land M."/>
            <person name="Hauser L."/>
            <person name="Kyrpides N."/>
            <person name="Ivanova N."/>
            <person name="Pagani I."/>
            <person name="Vogl K."/>
            <person name="Liu Z."/>
            <person name="Imhoff J."/>
            <person name="Thiel V."/>
            <person name="Frigaard N.-U."/>
            <person name="Bryant D."/>
            <person name="Woyke T."/>
        </authorList>
    </citation>
    <scope>NUCLEOTIDE SEQUENCE [LARGE SCALE GENOMIC DNA]</scope>
    <source>
        <strain evidence="5 6">8321</strain>
        <plasmid evidence="6">Plasmid pTHIMO01</plasmid>
    </source>
</reference>
<proteinExistence type="predicted"/>
<evidence type="ECO:0000256" key="3">
    <source>
        <dbReference type="ARBA" id="ARBA00022839"/>
    </source>
</evidence>
<dbReference type="InterPro" id="IPR013520">
    <property type="entry name" value="Ribonucl_H"/>
</dbReference>
<dbReference type="EMBL" id="CP003052">
    <property type="protein sequence ID" value="AGA92420.1"/>
    <property type="molecule type" value="Genomic_DNA"/>
</dbReference>
<dbReference type="CDD" id="cd06127">
    <property type="entry name" value="DEDDh"/>
    <property type="match status" value="1"/>
</dbReference>
<dbReference type="InterPro" id="IPR012337">
    <property type="entry name" value="RNaseH-like_sf"/>
</dbReference>
<sequence length="175" mass="20048">MRTVFLDLETTGLDPRTDEIVEIGILDEDSQILLDTLVRPVRHRSWPGAQRFHGIAPADVQDAPTHEALRPRIIEAVSDALVVIYNAPFDAGFLRFELEASAEVRCAMREFAEVFGEWSDWHGNYRWQKLHVAAAYVGFDWDGASHRAINDCQATRAVWRYLRDPTERAKRDART</sequence>
<dbReference type="GO" id="GO:0008408">
    <property type="term" value="F:3'-5' exonuclease activity"/>
    <property type="evidence" value="ECO:0007669"/>
    <property type="project" value="TreeGrafter"/>
</dbReference>
<keyword evidence="5" id="KW-0614">Plasmid</keyword>
<dbReference type="OrthoDB" id="6174272at2"/>
<evidence type="ECO:0000313" key="6">
    <source>
        <dbReference type="Proteomes" id="UP000010816"/>
    </source>
</evidence>
<dbReference type="GO" id="GO:0003676">
    <property type="term" value="F:nucleic acid binding"/>
    <property type="evidence" value="ECO:0007669"/>
    <property type="project" value="InterPro"/>
</dbReference>
<geneLocation type="plasmid" evidence="5 6">
    <name>pTHIMO01</name>
</geneLocation>
<dbReference type="RefSeq" id="WP_015282539.1">
    <property type="nucleotide sequence ID" value="NC_019941.1"/>
</dbReference>
<evidence type="ECO:0000256" key="2">
    <source>
        <dbReference type="ARBA" id="ARBA00022801"/>
    </source>
</evidence>
<protein>
    <submittedName>
        <fullName evidence="5">DNA polymerase III epsilon subunit-like 3'-5' exonuclease</fullName>
    </submittedName>
</protein>
<dbReference type="InterPro" id="IPR036397">
    <property type="entry name" value="RNaseH_sf"/>
</dbReference>
<accession>L0H419</accession>
<feature type="domain" description="Exonuclease" evidence="4">
    <location>
        <begin position="2"/>
        <end position="168"/>
    </location>
</feature>